<feature type="disulfide bond" description="Redox-active" evidence="17">
    <location>
        <begin position="161"/>
        <end position="163"/>
    </location>
</feature>
<feature type="binding site" evidence="17">
    <location>
        <position position="84"/>
    </location>
    <ligand>
        <name>[4Fe-4S] cluster</name>
        <dbReference type="ChEBI" id="CHEBI:49883"/>
    </ligand>
</feature>
<evidence type="ECO:0000313" key="19">
    <source>
        <dbReference type="Proteomes" id="UP000244792"/>
    </source>
</evidence>
<dbReference type="GO" id="GO:0052693">
    <property type="term" value="F:epoxyqueuosine reductase activity"/>
    <property type="evidence" value="ECO:0007669"/>
    <property type="project" value="UniProtKB-UniRule"/>
</dbReference>
<gene>
    <name evidence="17" type="primary">queH</name>
    <name evidence="18" type="ORF">TDSAC_0616</name>
</gene>
<evidence type="ECO:0000256" key="6">
    <source>
        <dbReference type="ARBA" id="ARBA00022485"/>
    </source>
</evidence>
<dbReference type="GO" id="GO:0051539">
    <property type="term" value="F:4 iron, 4 sulfur cluster binding"/>
    <property type="evidence" value="ECO:0007669"/>
    <property type="project" value="UniProtKB-UniRule"/>
</dbReference>
<comment type="similarity">
    <text evidence="3 17">Belongs to the QueH family.</text>
</comment>
<dbReference type="HAMAP" id="MF_02089">
    <property type="entry name" value="QueH"/>
    <property type="match status" value="1"/>
</dbReference>
<dbReference type="PANTHER" id="PTHR36701">
    <property type="entry name" value="EPOXYQUEUOSINE REDUCTASE QUEH"/>
    <property type="match status" value="1"/>
</dbReference>
<sequence length="181" mass="21405">MKVLLHTCCGPCASGVISWFRAQGLDFVGYYYNPNIHPFSEYEKRRLNLEEVARILYFEVIYSLDWDVERWINSFSSERRCSNCIFIRLERTAQLAKDLGFDAFSTTLSISPYQPLDVIKNCFEELSNKYRIDHIFKNFRPLYQDSIKFSKANGIYRQHYCGCIISEYNMLIKKRARGDKI</sequence>
<dbReference type="KEGG" id="taci:TDSAC_0616"/>
<reference evidence="18 19" key="1">
    <citation type="submission" date="2017-04" db="EMBL/GenBank/DDBJ databases">
        <title>Genomic insights into metabolism of Thermodesulfobium acidiphilum.</title>
        <authorList>
            <person name="Toshchakov S.V."/>
            <person name="Frolov E.N."/>
            <person name="Kublanov I.V."/>
            <person name="Samarov N.I."/>
            <person name="Novikov A."/>
            <person name="Lebedinsky A.V."/>
            <person name="Bonch-Osmolovskaya E.A."/>
            <person name="Chernyh N.A."/>
        </authorList>
    </citation>
    <scope>NUCLEOTIDE SEQUENCE [LARGE SCALE GENOMIC DNA]</scope>
    <source>
        <strain evidence="18 19">3127-1</strain>
    </source>
</reference>
<dbReference type="Proteomes" id="UP000244792">
    <property type="component" value="Chromosome"/>
</dbReference>
<feature type="binding site" evidence="17">
    <location>
        <position position="8"/>
    </location>
    <ligand>
        <name>[4Fe-4S] cluster</name>
        <dbReference type="ChEBI" id="CHEBI:49883"/>
    </ligand>
</feature>
<keyword evidence="12 17" id="KW-0411">Iron-sulfur</keyword>
<keyword evidence="13 17" id="KW-1015">Disulfide bond</keyword>
<evidence type="ECO:0000256" key="5">
    <source>
        <dbReference type="ARBA" id="ARBA00016895"/>
    </source>
</evidence>
<keyword evidence="11 17" id="KW-0408">Iron</keyword>
<keyword evidence="10 17" id="KW-0560">Oxidoreductase</keyword>
<feature type="binding site" evidence="17">
    <location>
        <position position="9"/>
    </location>
    <ligand>
        <name>[4Fe-4S] cluster</name>
        <dbReference type="ChEBI" id="CHEBI:49883"/>
    </ligand>
</feature>
<evidence type="ECO:0000256" key="4">
    <source>
        <dbReference type="ARBA" id="ARBA00012622"/>
    </source>
</evidence>
<keyword evidence="8 17" id="KW-0479">Metal-binding</keyword>
<dbReference type="GO" id="GO:0046872">
    <property type="term" value="F:metal ion binding"/>
    <property type="evidence" value="ECO:0007669"/>
    <property type="project" value="UniProtKB-KW"/>
</dbReference>
<dbReference type="EMBL" id="CP020921">
    <property type="protein sequence ID" value="AWB09990.1"/>
    <property type="molecule type" value="Genomic_DNA"/>
</dbReference>
<proteinExistence type="inferred from homology"/>
<evidence type="ECO:0000256" key="3">
    <source>
        <dbReference type="ARBA" id="ARBA00008207"/>
    </source>
</evidence>
<keyword evidence="19" id="KW-1185">Reference proteome</keyword>
<dbReference type="InterPro" id="IPR003828">
    <property type="entry name" value="QueH"/>
</dbReference>
<evidence type="ECO:0000256" key="15">
    <source>
        <dbReference type="ARBA" id="ARBA00031446"/>
    </source>
</evidence>
<evidence type="ECO:0000256" key="13">
    <source>
        <dbReference type="ARBA" id="ARBA00023157"/>
    </source>
</evidence>
<evidence type="ECO:0000256" key="16">
    <source>
        <dbReference type="ARBA" id="ARBA00047415"/>
    </source>
</evidence>
<evidence type="ECO:0000256" key="7">
    <source>
        <dbReference type="ARBA" id="ARBA00022694"/>
    </source>
</evidence>
<accession>A0A2R4VZZ2</accession>
<evidence type="ECO:0000256" key="8">
    <source>
        <dbReference type="ARBA" id="ARBA00022723"/>
    </source>
</evidence>
<organism evidence="18 19">
    <name type="scientific">Thermodesulfobium acidiphilum</name>
    <dbReference type="NCBI Taxonomy" id="1794699"/>
    <lineage>
        <taxon>Bacteria</taxon>
        <taxon>Pseudomonadati</taxon>
        <taxon>Thermodesulfobiota</taxon>
        <taxon>Thermodesulfobiia</taxon>
        <taxon>Thermodesulfobiales</taxon>
        <taxon>Thermodesulfobiaceae</taxon>
        <taxon>Thermodesulfobium</taxon>
    </lineage>
</organism>
<evidence type="ECO:0000256" key="1">
    <source>
        <dbReference type="ARBA" id="ARBA00002268"/>
    </source>
</evidence>
<feature type="binding site" evidence="17">
    <location>
        <position position="81"/>
    </location>
    <ligand>
        <name>[4Fe-4S] cluster</name>
        <dbReference type="ChEBI" id="CHEBI:49883"/>
    </ligand>
</feature>
<dbReference type="OrthoDB" id="9801033at2"/>
<evidence type="ECO:0000256" key="14">
    <source>
        <dbReference type="ARBA" id="ARBA00023284"/>
    </source>
</evidence>
<keyword evidence="7 17" id="KW-0819">tRNA processing</keyword>
<evidence type="ECO:0000256" key="17">
    <source>
        <dbReference type="HAMAP-Rule" id="MF_02089"/>
    </source>
</evidence>
<evidence type="ECO:0000313" key="18">
    <source>
        <dbReference type="EMBL" id="AWB09990.1"/>
    </source>
</evidence>
<keyword evidence="6 17" id="KW-0004">4Fe-4S</keyword>
<dbReference type="AlphaFoldDB" id="A0A2R4VZZ2"/>
<comment type="catalytic activity">
    <reaction evidence="16 17">
        <text>epoxyqueuosine(34) in tRNA + AH2 = queuosine(34) in tRNA + A + H2O</text>
        <dbReference type="Rhea" id="RHEA:32159"/>
        <dbReference type="Rhea" id="RHEA-COMP:18571"/>
        <dbReference type="Rhea" id="RHEA-COMP:18582"/>
        <dbReference type="ChEBI" id="CHEBI:13193"/>
        <dbReference type="ChEBI" id="CHEBI:15377"/>
        <dbReference type="ChEBI" id="CHEBI:17499"/>
        <dbReference type="ChEBI" id="CHEBI:194431"/>
        <dbReference type="ChEBI" id="CHEBI:194443"/>
        <dbReference type="EC" id="1.17.99.6"/>
    </reaction>
</comment>
<name>A0A2R4VZZ2_THEAF</name>
<dbReference type="GO" id="GO:0008616">
    <property type="term" value="P:tRNA queuosine(34) biosynthetic process"/>
    <property type="evidence" value="ECO:0007669"/>
    <property type="project" value="UniProtKB-UniRule"/>
</dbReference>
<dbReference type="UniPathway" id="UPA00392"/>
<dbReference type="EC" id="1.17.99.6" evidence="4 17"/>
<dbReference type="Pfam" id="PF02677">
    <property type="entry name" value="QueH"/>
    <property type="match status" value="1"/>
</dbReference>
<evidence type="ECO:0000256" key="2">
    <source>
        <dbReference type="ARBA" id="ARBA00004691"/>
    </source>
</evidence>
<evidence type="ECO:0000256" key="9">
    <source>
        <dbReference type="ARBA" id="ARBA00022785"/>
    </source>
</evidence>
<evidence type="ECO:0000256" key="10">
    <source>
        <dbReference type="ARBA" id="ARBA00023002"/>
    </source>
</evidence>
<evidence type="ECO:0000256" key="11">
    <source>
        <dbReference type="ARBA" id="ARBA00023004"/>
    </source>
</evidence>
<dbReference type="PANTHER" id="PTHR36701:SF1">
    <property type="entry name" value="EPOXYQUEUOSINE REDUCTASE QUEH"/>
    <property type="match status" value="1"/>
</dbReference>
<keyword evidence="14 17" id="KW-0676">Redox-active center</keyword>
<keyword evidence="9 17" id="KW-0671">Queuosine biosynthesis</keyword>
<evidence type="ECO:0000256" key="12">
    <source>
        <dbReference type="ARBA" id="ARBA00023014"/>
    </source>
</evidence>
<dbReference type="RefSeq" id="WP_108308823.1">
    <property type="nucleotide sequence ID" value="NZ_CP020921.1"/>
</dbReference>
<protein>
    <recommendedName>
        <fullName evidence="5 17">Epoxyqueuosine reductase QueH</fullName>
        <ecNumber evidence="4 17">1.17.99.6</ecNumber>
    </recommendedName>
    <alternativeName>
        <fullName evidence="15 17">Queuosine biosynthesis protein QueH</fullName>
    </alternativeName>
</protein>
<comment type="function">
    <text evidence="1 17">Catalyzes the conversion of epoxyqueuosine (oQ) to queuosine (Q), which is a hypermodified base found in the wobble positions of tRNA(Asp), tRNA(Asn), tRNA(His) and tRNA(Tyr).</text>
</comment>
<comment type="pathway">
    <text evidence="2 17">tRNA modification; tRNA-queuosine biosynthesis.</text>
</comment>